<dbReference type="GO" id="GO:0005737">
    <property type="term" value="C:cytoplasm"/>
    <property type="evidence" value="ECO:0007669"/>
    <property type="project" value="UniProtKB-SubCell"/>
</dbReference>
<proteinExistence type="inferred from homology"/>
<keyword evidence="4 6" id="KW-0456">Lyase</keyword>
<reference evidence="10 11" key="1">
    <citation type="submission" date="2015-11" db="EMBL/GenBank/DDBJ databases">
        <title>Genomic analysis of 38 Legionella species identifies large and diverse effector repertoires.</title>
        <authorList>
            <person name="Burstein D."/>
            <person name="Amaro F."/>
            <person name="Zusman T."/>
            <person name="Lifshitz Z."/>
            <person name="Cohen O."/>
            <person name="Gilbert J.A."/>
            <person name="Pupko T."/>
            <person name="Shuman H.A."/>
            <person name="Segal G."/>
        </authorList>
    </citation>
    <scope>NUCLEOTIDE SEQUENCE [LARGE SCALE GENOMIC DNA]</scope>
    <source>
        <strain evidence="10 11">ATCC 51914</strain>
    </source>
</reference>
<keyword evidence="11" id="KW-1185">Reference proteome</keyword>
<dbReference type="HAMAP" id="MF_00229">
    <property type="entry name" value="His_ammonia_lyase"/>
    <property type="match status" value="1"/>
</dbReference>
<evidence type="ECO:0000256" key="9">
    <source>
        <dbReference type="RuleBase" id="RU004480"/>
    </source>
</evidence>
<dbReference type="PATRIC" id="fig|66969.6.peg.869"/>
<keyword evidence="3 6" id="KW-0369">Histidine metabolism</keyword>
<dbReference type="CDD" id="cd00332">
    <property type="entry name" value="PAL-HAL"/>
    <property type="match status" value="1"/>
</dbReference>
<feature type="modified residue" description="2,3-didehydroalanine (Ser)" evidence="6">
    <location>
        <position position="145"/>
    </location>
</feature>
<comment type="subcellular location">
    <subcellularLocation>
        <location evidence="6 9">Cytoplasm</location>
    </subcellularLocation>
</comment>
<organism evidence="10 11">
    <name type="scientific">Legionella waltersii</name>
    <dbReference type="NCBI Taxonomy" id="66969"/>
    <lineage>
        <taxon>Bacteria</taxon>
        <taxon>Pseudomonadati</taxon>
        <taxon>Pseudomonadota</taxon>
        <taxon>Gammaproteobacteria</taxon>
        <taxon>Legionellales</taxon>
        <taxon>Legionellaceae</taxon>
        <taxon>Legionella</taxon>
    </lineage>
</organism>
<dbReference type="Gene3D" id="1.10.275.10">
    <property type="entry name" value="Fumarase/aspartase (N-terminal domain)"/>
    <property type="match status" value="1"/>
</dbReference>
<evidence type="ECO:0000256" key="7">
    <source>
        <dbReference type="RuleBase" id="RU003954"/>
    </source>
</evidence>
<keyword evidence="6" id="KW-0963">Cytoplasm</keyword>
<dbReference type="FunFam" id="1.10.275.10:FF:000005">
    <property type="entry name" value="Histidine ammonia-lyase"/>
    <property type="match status" value="1"/>
</dbReference>
<dbReference type="InterPro" id="IPR008948">
    <property type="entry name" value="L-Aspartase-like"/>
</dbReference>
<comment type="pathway">
    <text evidence="1 6 8">Amino-acid degradation; L-histidine degradation into L-glutamate; N-formimidoyl-L-glutamate from L-histidine: step 1/3.</text>
</comment>
<evidence type="ECO:0000313" key="10">
    <source>
        <dbReference type="EMBL" id="KTD82320.1"/>
    </source>
</evidence>
<name>A0A0W1AM29_9GAMM</name>
<comment type="catalytic activity">
    <reaction evidence="5 6 8">
        <text>L-histidine = trans-urocanate + NH4(+)</text>
        <dbReference type="Rhea" id="RHEA:21232"/>
        <dbReference type="ChEBI" id="CHEBI:17771"/>
        <dbReference type="ChEBI" id="CHEBI:28938"/>
        <dbReference type="ChEBI" id="CHEBI:57595"/>
        <dbReference type="EC" id="4.3.1.3"/>
    </reaction>
</comment>
<dbReference type="RefSeq" id="WP_058479616.1">
    <property type="nucleotide sequence ID" value="NZ_CAAAIQ010000006.1"/>
</dbReference>
<evidence type="ECO:0000256" key="1">
    <source>
        <dbReference type="ARBA" id="ARBA00005113"/>
    </source>
</evidence>
<dbReference type="NCBIfam" id="NF006871">
    <property type="entry name" value="PRK09367.1"/>
    <property type="match status" value="1"/>
</dbReference>
<dbReference type="NCBIfam" id="TIGR01225">
    <property type="entry name" value="hutH"/>
    <property type="match status" value="1"/>
</dbReference>
<dbReference type="EMBL" id="LNZB01000015">
    <property type="protein sequence ID" value="KTD82320.1"/>
    <property type="molecule type" value="Genomic_DNA"/>
</dbReference>
<evidence type="ECO:0000256" key="5">
    <source>
        <dbReference type="ARBA" id="ARBA00049269"/>
    </source>
</evidence>
<dbReference type="STRING" id="66969.Lwal_0797"/>
<dbReference type="UniPathway" id="UPA00379">
    <property type="reaction ID" value="UER00549"/>
</dbReference>
<evidence type="ECO:0000256" key="2">
    <source>
        <dbReference type="ARBA" id="ARBA00012994"/>
    </source>
</evidence>
<comment type="caution">
    <text evidence="10">The sequence shown here is derived from an EMBL/GenBank/DDBJ whole genome shotgun (WGS) entry which is preliminary data.</text>
</comment>
<dbReference type="InterPro" id="IPR024083">
    <property type="entry name" value="Fumarase/histidase_N"/>
</dbReference>
<dbReference type="Proteomes" id="UP000054729">
    <property type="component" value="Unassembled WGS sequence"/>
</dbReference>
<dbReference type="InterPro" id="IPR001106">
    <property type="entry name" value="Aromatic_Lyase"/>
</dbReference>
<feature type="cross-link" description="5-imidazolinone (Ala-Gly)" evidence="6">
    <location>
        <begin position="144"/>
        <end position="146"/>
    </location>
</feature>
<evidence type="ECO:0000256" key="8">
    <source>
        <dbReference type="RuleBase" id="RU004479"/>
    </source>
</evidence>
<gene>
    <name evidence="6" type="primary">hutH</name>
    <name evidence="10" type="ORF">Lwal_0797</name>
</gene>
<dbReference type="EC" id="4.3.1.3" evidence="2 6"/>
<evidence type="ECO:0000256" key="4">
    <source>
        <dbReference type="ARBA" id="ARBA00023239"/>
    </source>
</evidence>
<dbReference type="PROSITE" id="PS00488">
    <property type="entry name" value="PAL_HISTIDASE"/>
    <property type="match status" value="1"/>
</dbReference>
<protein>
    <recommendedName>
        <fullName evidence="2 6">Histidine ammonia-lyase</fullName>
        <shortName evidence="6">Histidase</shortName>
        <ecNumber evidence="2 6">4.3.1.3</ecNumber>
    </recommendedName>
</protein>
<evidence type="ECO:0000256" key="6">
    <source>
        <dbReference type="HAMAP-Rule" id="MF_00229"/>
    </source>
</evidence>
<dbReference type="GO" id="GO:0004397">
    <property type="term" value="F:histidine ammonia-lyase activity"/>
    <property type="evidence" value="ECO:0007669"/>
    <property type="project" value="UniProtKB-UniRule"/>
</dbReference>
<dbReference type="AlphaFoldDB" id="A0A0W1AM29"/>
<sequence length="507" mass="54490">MSEQFILHPGTLTLSTIKLIMMQHLECCLSEAAYDLIHASHQTVKQVIQENRTVYGINTGFGSLANQAISPDNLKQLQRNIVLSHACGTGELLPDDVVALILLLKINNLAQGYSGVRLELIESLIALFNHRVYPCIPCKGSVGASGDLVPLAHLSLPLLAEGQVRYDGKLIPARDGLSIAGIKPLVLDAKEGLALLNGLQVSTALTLKALFESEKIFETAVVAGCLSVDAAQGSDVPFDDRIHQIRGHKAQSIVAAMYRSLLSGSDIRESHKQCNRVQDPYSLRCQPQIMGAAFHQMGFVGETLQVEANAISDNPLVFAEQGDVLSGGNFHGEIIAMAADNLALAIAEIGASSERRIALLIDKNFSGLPAFLVKESGLNSGFMIAHVTAASCASDNKALAHPHSVDSIPTSANQEDHVSMATNAARRLFAMIDNTRTILAIELLAACQGLEFHKPLTTSPQLQQIHKKLRSVVPPYDKDRYFAPDIAAVKSMIAEGVFAVSNDNLNS</sequence>
<comment type="similarity">
    <text evidence="6 7">Belongs to the PAL/histidase family.</text>
</comment>
<dbReference type="GO" id="GO:0019556">
    <property type="term" value="P:L-histidine catabolic process to glutamate and formamide"/>
    <property type="evidence" value="ECO:0007669"/>
    <property type="project" value="UniProtKB-UniPathway"/>
</dbReference>
<dbReference type="OrthoDB" id="9806955at2"/>
<accession>A0A0W1AM29</accession>
<dbReference type="PANTHER" id="PTHR10362">
    <property type="entry name" value="HISTIDINE AMMONIA-LYASE"/>
    <property type="match status" value="1"/>
</dbReference>
<dbReference type="Pfam" id="PF00221">
    <property type="entry name" value="Lyase_aromatic"/>
    <property type="match status" value="1"/>
</dbReference>
<evidence type="ECO:0000313" key="11">
    <source>
        <dbReference type="Proteomes" id="UP000054729"/>
    </source>
</evidence>
<comment type="PTM">
    <text evidence="6">Contains an active site 4-methylidene-imidazol-5-one (MIO), which is formed autocatalytically by cyclization and dehydration of residues Ala-Ser-Gly.</text>
</comment>
<dbReference type="GO" id="GO:0019557">
    <property type="term" value="P:L-histidine catabolic process to glutamate and formate"/>
    <property type="evidence" value="ECO:0007669"/>
    <property type="project" value="UniProtKB-UniPathway"/>
</dbReference>
<evidence type="ECO:0000256" key="3">
    <source>
        <dbReference type="ARBA" id="ARBA00022808"/>
    </source>
</evidence>
<dbReference type="InterPro" id="IPR005921">
    <property type="entry name" value="HutH"/>
</dbReference>
<dbReference type="Gene3D" id="1.20.200.10">
    <property type="entry name" value="Fumarase/aspartase (Central domain)"/>
    <property type="match status" value="1"/>
</dbReference>
<dbReference type="InterPro" id="IPR022313">
    <property type="entry name" value="Phe/His_NH3-lyase_AS"/>
</dbReference>
<dbReference type="SUPFAM" id="SSF48557">
    <property type="entry name" value="L-aspartase-like"/>
    <property type="match status" value="1"/>
</dbReference>
<dbReference type="FunFam" id="1.20.200.10:FF:000003">
    <property type="entry name" value="Histidine ammonia-lyase"/>
    <property type="match status" value="1"/>
</dbReference>